<dbReference type="InterPro" id="IPR029045">
    <property type="entry name" value="ClpP/crotonase-like_dom_sf"/>
</dbReference>
<dbReference type="PANTHER" id="PTHR11941">
    <property type="entry name" value="ENOYL-COA HYDRATASE-RELATED"/>
    <property type="match status" value="1"/>
</dbReference>
<evidence type="ECO:0000313" key="1">
    <source>
        <dbReference type="EnsemblMetazoa" id="MESCA010431-PA"/>
    </source>
</evidence>
<dbReference type="PANTHER" id="PTHR11941:SF45">
    <property type="entry name" value="ENOYL-COA DELTA ISOMERASE 1, MITOCHONDRIAL"/>
    <property type="match status" value="1"/>
</dbReference>
<keyword evidence="2" id="KW-1185">Reference proteome</keyword>
<organism evidence="1 2">
    <name type="scientific">Megaselia scalaris</name>
    <name type="common">Humpbacked fly</name>
    <name type="synonym">Phora scalaris</name>
    <dbReference type="NCBI Taxonomy" id="36166"/>
    <lineage>
        <taxon>Eukaryota</taxon>
        <taxon>Metazoa</taxon>
        <taxon>Ecdysozoa</taxon>
        <taxon>Arthropoda</taxon>
        <taxon>Hexapoda</taxon>
        <taxon>Insecta</taxon>
        <taxon>Pterygota</taxon>
        <taxon>Neoptera</taxon>
        <taxon>Endopterygota</taxon>
        <taxon>Diptera</taxon>
        <taxon>Brachycera</taxon>
        <taxon>Muscomorpha</taxon>
        <taxon>Platypezoidea</taxon>
        <taxon>Phoridae</taxon>
        <taxon>Megaseliini</taxon>
        <taxon>Megaselia</taxon>
    </lineage>
</organism>
<dbReference type="OMA" id="WFMSSFL"/>
<dbReference type="SUPFAM" id="SSF52096">
    <property type="entry name" value="ClpP/crotonase"/>
    <property type="match status" value="1"/>
</dbReference>
<dbReference type="Gene3D" id="3.90.226.10">
    <property type="entry name" value="2-enoyl-CoA Hydratase, Chain A, domain 1"/>
    <property type="match status" value="1"/>
</dbReference>
<dbReference type="Gene3D" id="6.10.250.170">
    <property type="match status" value="1"/>
</dbReference>
<accession>T1H2I3</accession>
<dbReference type="GO" id="GO:0006635">
    <property type="term" value="P:fatty acid beta-oxidation"/>
    <property type="evidence" value="ECO:0007669"/>
    <property type="project" value="TreeGrafter"/>
</dbReference>
<dbReference type="HOGENOM" id="CLU_009834_7_5_1"/>
<dbReference type="Pfam" id="PF00378">
    <property type="entry name" value="ECH_1"/>
    <property type="match status" value="1"/>
</dbReference>
<dbReference type="CDD" id="cd06558">
    <property type="entry name" value="crotonase-like"/>
    <property type="match status" value="1"/>
</dbReference>
<dbReference type="EnsemblMetazoa" id="MESCA010431-RA">
    <property type="protein sequence ID" value="MESCA010431-PA"/>
    <property type="gene ID" value="MESCA010431"/>
</dbReference>
<protein>
    <recommendedName>
        <fullName evidence="3">Enoyl-CoA delta isomerase 1</fullName>
    </recommendedName>
</protein>
<dbReference type="STRING" id="36166.T1H2I3"/>
<dbReference type="InterPro" id="IPR001753">
    <property type="entry name" value="Enoyl-CoA_hydra/iso"/>
</dbReference>
<sequence>MEMYKPDQERLKNFWTSLQDCWIDLYGTSFPTAAAINGHSPAGGCLLAMSCEYRVMLPNFTIGLNETQLGIVAPPWFVDTMKNTISKRLTELSLTQGKMYKTEQALQIGLIDEIAADKAEAIAKCEAFMSKFARIPPLARTLTKQQLRGKAIQKLQNTKQQDLDHFLFFVNQPKVQKGLEMYLESLKKKA</sequence>
<evidence type="ECO:0008006" key="3">
    <source>
        <dbReference type="Google" id="ProtNLM"/>
    </source>
</evidence>
<reference evidence="2" key="1">
    <citation type="submission" date="2013-02" db="EMBL/GenBank/DDBJ databases">
        <authorList>
            <person name="Hughes D."/>
        </authorList>
    </citation>
    <scope>NUCLEOTIDE SEQUENCE</scope>
    <source>
        <strain>Durham</strain>
        <strain evidence="2">NC isolate 2 -- Noor lab</strain>
    </source>
</reference>
<name>T1H2I3_MEGSC</name>
<reference evidence="1" key="2">
    <citation type="submission" date="2015-06" db="UniProtKB">
        <authorList>
            <consortium name="EnsemblMetazoa"/>
        </authorList>
    </citation>
    <scope>IDENTIFICATION</scope>
</reference>
<evidence type="ECO:0000313" key="2">
    <source>
        <dbReference type="Proteomes" id="UP000015102"/>
    </source>
</evidence>
<dbReference type="GO" id="GO:0005739">
    <property type="term" value="C:mitochondrion"/>
    <property type="evidence" value="ECO:0007669"/>
    <property type="project" value="TreeGrafter"/>
</dbReference>
<proteinExistence type="predicted"/>
<dbReference type="AlphaFoldDB" id="T1H2I3"/>
<dbReference type="EMBL" id="CAQQ02133848">
    <property type="status" value="NOT_ANNOTATED_CDS"/>
    <property type="molecule type" value="Genomic_DNA"/>
</dbReference>
<dbReference type="Proteomes" id="UP000015102">
    <property type="component" value="Unassembled WGS sequence"/>
</dbReference>